<keyword evidence="2" id="KW-0472">Membrane</keyword>
<accession>A0A7W9YEE0</accession>
<feature type="transmembrane region" description="Helical" evidence="2">
    <location>
        <begin position="12"/>
        <end position="36"/>
    </location>
</feature>
<evidence type="ECO:0000256" key="2">
    <source>
        <dbReference type="SAM" id="Phobius"/>
    </source>
</evidence>
<dbReference type="RefSeq" id="WP_221308022.1">
    <property type="nucleotide sequence ID" value="NZ_JACHDS010000001.1"/>
</dbReference>
<organism evidence="4 5">
    <name type="scientific">Nocardiopsis mwathae</name>
    <dbReference type="NCBI Taxonomy" id="1472723"/>
    <lineage>
        <taxon>Bacteria</taxon>
        <taxon>Bacillati</taxon>
        <taxon>Actinomycetota</taxon>
        <taxon>Actinomycetes</taxon>
        <taxon>Streptosporangiales</taxon>
        <taxon>Nocardiopsidaceae</taxon>
        <taxon>Nocardiopsis</taxon>
    </lineage>
</organism>
<dbReference type="GO" id="GO:0016787">
    <property type="term" value="F:hydrolase activity"/>
    <property type="evidence" value="ECO:0007669"/>
    <property type="project" value="UniProtKB-KW"/>
</dbReference>
<dbReference type="Pfam" id="PF20434">
    <property type="entry name" value="BD-FAE"/>
    <property type="match status" value="1"/>
</dbReference>
<keyword evidence="5" id="KW-1185">Reference proteome</keyword>
<evidence type="ECO:0000313" key="5">
    <source>
        <dbReference type="Proteomes" id="UP000546642"/>
    </source>
</evidence>
<keyword evidence="1" id="KW-0378">Hydrolase</keyword>
<dbReference type="PANTHER" id="PTHR48081">
    <property type="entry name" value="AB HYDROLASE SUPERFAMILY PROTEIN C4A8.06C"/>
    <property type="match status" value="1"/>
</dbReference>
<feature type="transmembrane region" description="Helical" evidence="2">
    <location>
        <begin position="81"/>
        <end position="103"/>
    </location>
</feature>
<dbReference type="EMBL" id="JACHDS010000001">
    <property type="protein sequence ID" value="MBB6170623.1"/>
    <property type="molecule type" value="Genomic_DNA"/>
</dbReference>
<dbReference type="InterPro" id="IPR049492">
    <property type="entry name" value="BD-FAE-like_dom"/>
</dbReference>
<dbReference type="Proteomes" id="UP000546642">
    <property type="component" value="Unassembled WGS sequence"/>
</dbReference>
<keyword evidence="2" id="KW-1133">Transmembrane helix</keyword>
<comment type="caution">
    <text evidence="4">The sequence shown here is derived from an EMBL/GenBank/DDBJ whole genome shotgun (WGS) entry which is preliminary data.</text>
</comment>
<dbReference type="Gene3D" id="3.40.50.1820">
    <property type="entry name" value="alpha/beta hydrolase"/>
    <property type="match status" value="1"/>
</dbReference>
<dbReference type="InterPro" id="IPR029058">
    <property type="entry name" value="AB_hydrolase_fold"/>
</dbReference>
<feature type="domain" description="BD-FAE-like" evidence="3">
    <location>
        <begin position="146"/>
        <end position="349"/>
    </location>
</feature>
<dbReference type="SUPFAM" id="SSF53474">
    <property type="entry name" value="alpha/beta-Hydrolases"/>
    <property type="match status" value="1"/>
</dbReference>
<feature type="transmembrane region" description="Helical" evidence="2">
    <location>
        <begin position="56"/>
        <end position="74"/>
    </location>
</feature>
<dbReference type="InterPro" id="IPR050300">
    <property type="entry name" value="GDXG_lipolytic_enzyme"/>
</dbReference>
<evidence type="ECO:0000256" key="1">
    <source>
        <dbReference type="ARBA" id="ARBA00022801"/>
    </source>
</evidence>
<reference evidence="4 5" key="1">
    <citation type="submission" date="2020-08" db="EMBL/GenBank/DDBJ databases">
        <title>Sequencing the genomes of 1000 actinobacteria strains.</title>
        <authorList>
            <person name="Klenk H.-P."/>
        </authorList>
    </citation>
    <scope>NUCLEOTIDE SEQUENCE [LARGE SCALE GENOMIC DNA]</scope>
    <source>
        <strain evidence="4 5">DSM 46659</strain>
    </source>
</reference>
<gene>
    <name evidence="4" type="ORF">HNR23_000683</name>
</gene>
<dbReference type="AlphaFoldDB" id="A0A7W9YEE0"/>
<proteinExistence type="predicted"/>
<protein>
    <submittedName>
        <fullName evidence="4">Acetyl esterase/lipase</fullName>
    </submittedName>
</protein>
<evidence type="ECO:0000313" key="4">
    <source>
        <dbReference type="EMBL" id="MBB6170623.1"/>
    </source>
</evidence>
<keyword evidence="2" id="KW-0812">Transmembrane</keyword>
<evidence type="ECO:0000259" key="3">
    <source>
        <dbReference type="Pfam" id="PF20434"/>
    </source>
</evidence>
<sequence length="394" mass="42860">MERHRKKPWRRVLSALLMVLSVLVAVVLAVFVYVIAVPRVPEQMVPLSVLVSGYGLYLVAAALVGLVLAGLTFWSGARKTGGAVAVVAAVALVFALVPVASSWETARDHGASLSLPDYLAYGPNVGRPVESLSTVYNRVDGEELELDVKLPPGEAEEPRPAVVWVHGGGWNIGDRGEVPKWHKWLNDRGYAVFPIDYRLAPPPRWNQAPADVKCAVGWVKQHAEEYAVDPSRVMVAGGSAGGNLALMGAYADDRVEPSCDVTDTGVAAVAAFYPAIDPATVWRETGSPGQVRPWVERYTGGSPDEVPDRYEAASPYTYVRPGLPPTLIMHGARDHIAPHDMSAALADRLDQLGVPNRLVTLPYTDHVYDFVWGDWGSQISRHTFAEFLEEHFPS</sequence>
<name>A0A7W9YEE0_9ACTN</name>